<protein>
    <submittedName>
        <fullName evidence="1">Putative ovule protein</fullName>
    </submittedName>
</protein>
<accession>A0A0V0HAC1</accession>
<feature type="non-terminal residue" evidence="1">
    <location>
        <position position="1"/>
    </location>
</feature>
<sequence>FSLVFKEFHTKFFSKKLACLCYTKKKNNMYILKILVPSSFSIHGSASDYHPCQPNIHELLNVYVTT</sequence>
<proteinExistence type="predicted"/>
<name>A0A0V0HAC1_SOLCH</name>
<dbReference type="AlphaFoldDB" id="A0A0V0HAC1"/>
<dbReference type="EMBL" id="GEDG01023383">
    <property type="protein sequence ID" value="JAP16784.1"/>
    <property type="molecule type" value="Transcribed_RNA"/>
</dbReference>
<evidence type="ECO:0000313" key="1">
    <source>
        <dbReference type="EMBL" id="JAP16784.1"/>
    </source>
</evidence>
<organism evidence="1">
    <name type="scientific">Solanum chacoense</name>
    <name type="common">Chaco potato</name>
    <dbReference type="NCBI Taxonomy" id="4108"/>
    <lineage>
        <taxon>Eukaryota</taxon>
        <taxon>Viridiplantae</taxon>
        <taxon>Streptophyta</taxon>
        <taxon>Embryophyta</taxon>
        <taxon>Tracheophyta</taxon>
        <taxon>Spermatophyta</taxon>
        <taxon>Magnoliopsida</taxon>
        <taxon>eudicotyledons</taxon>
        <taxon>Gunneridae</taxon>
        <taxon>Pentapetalae</taxon>
        <taxon>asterids</taxon>
        <taxon>lamiids</taxon>
        <taxon>Solanales</taxon>
        <taxon>Solanaceae</taxon>
        <taxon>Solanoideae</taxon>
        <taxon>Solaneae</taxon>
        <taxon>Solanum</taxon>
    </lineage>
</organism>
<reference evidence="1" key="1">
    <citation type="submission" date="2015-12" db="EMBL/GenBank/DDBJ databases">
        <title>Gene expression during late stages of embryo sac development: a critical building block for successful pollen-pistil interactions.</title>
        <authorList>
            <person name="Liu Y."/>
            <person name="Joly V."/>
            <person name="Sabar M."/>
            <person name="Matton D.P."/>
        </authorList>
    </citation>
    <scope>NUCLEOTIDE SEQUENCE</scope>
</reference>